<dbReference type="InterPro" id="IPR048136">
    <property type="entry name" value="STM3941-like"/>
</dbReference>
<name>A0A395LJ50_9SPHN</name>
<organism evidence="2 3">
    <name type="scientific">Alteriqipengyuania lutimaris</name>
    <dbReference type="NCBI Taxonomy" id="1538146"/>
    <lineage>
        <taxon>Bacteria</taxon>
        <taxon>Pseudomonadati</taxon>
        <taxon>Pseudomonadota</taxon>
        <taxon>Alphaproteobacteria</taxon>
        <taxon>Sphingomonadales</taxon>
        <taxon>Erythrobacteraceae</taxon>
        <taxon>Alteriqipengyuania</taxon>
    </lineage>
</organism>
<dbReference type="NCBIfam" id="NF041635">
    <property type="entry name" value="STM3941_fam"/>
    <property type="match status" value="1"/>
</dbReference>
<protein>
    <recommendedName>
        <fullName evidence="4">PH domain-containing protein</fullName>
    </recommendedName>
</protein>
<reference evidence="2 3" key="1">
    <citation type="submission" date="2018-07" db="EMBL/GenBank/DDBJ databases">
        <title>Erythrobacter nanhaiensis sp. nov., a novel member of the genus Erythrobacter isolated from the South China Sea.</title>
        <authorList>
            <person name="Chen X."/>
            <person name="Liu J."/>
        </authorList>
    </citation>
    <scope>NUCLEOTIDE SEQUENCE [LARGE SCALE GENOMIC DNA]</scope>
    <source>
        <strain evidence="2 3">S-5</strain>
    </source>
</reference>
<dbReference type="OrthoDB" id="4761879at2"/>
<evidence type="ECO:0000256" key="1">
    <source>
        <dbReference type="SAM" id="Phobius"/>
    </source>
</evidence>
<proteinExistence type="predicted"/>
<comment type="caution">
    <text evidence="2">The sequence shown here is derived from an EMBL/GenBank/DDBJ whole genome shotgun (WGS) entry which is preliminary data.</text>
</comment>
<evidence type="ECO:0000313" key="3">
    <source>
        <dbReference type="Proteomes" id="UP000254101"/>
    </source>
</evidence>
<feature type="transmembrane region" description="Helical" evidence="1">
    <location>
        <begin position="47"/>
        <end position="67"/>
    </location>
</feature>
<accession>A0A395LJ50</accession>
<evidence type="ECO:0008006" key="4">
    <source>
        <dbReference type="Google" id="ProtNLM"/>
    </source>
</evidence>
<sequence>MQEFVAHNSRWRLAAIFLIAAGFVALGIWFVGGFGEAPSSTRRPTTYGIAIGWLCIFFFGLCALAIAKKFFDDRPQLQIGPSGIQWCPWSDDIIPWSEISDVTSWSYNGQNTIVLHLNEPTCFPGRGLAAKLRGASRMLTGGDIAISLTGTDRGYDEAMAAIASYRSPKT</sequence>
<feature type="transmembrane region" description="Helical" evidence="1">
    <location>
        <begin position="12"/>
        <end position="35"/>
    </location>
</feature>
<dbReference type="EMBL" id="QRBB01000001">
    <property type="protein sequence ID" value="RDS77036.1"/>
    <property type="molecule type" value="Genomic_DNA"/>
</dbReference>
<evidence type="ECO:0000313" key="2">
    <source>
        <dbReference type="EMBL" id="RDS77036.1"/>
    </source>
</evidence>
<keyword evidence="3" id="KW-1185">Reference proteome</keyword>
<keyword evidence="1" id="KW-0812">Transmembrane</keyword>
<keyword evidence="1" id="KW-0472">Membrane</keyword>
<keyword evidence="1" id="KW-1133">Transmembrane helix</keyword>
<gene>
    <name evidence="2" type="ORF">DL238_05030</name>
</gene>
<dbReference type="AlphaFoldDB" id="A0A395LJ50"/>
<dbReference type="RefSeq" id="WP_147290993.1">
    <property type="nucleotide sequence ID" value="NZ_JACHWW010000001.1"/>
</dbReference>
<dbReference type="Proteomes" id="UP000254101">
    <property type="component" value="Unassembled WGS sequence"/>
</dbReference>